<feature type="domain" description="Spore protein YkvP/CgeB glycosyl transferase-like" evidence="1">
    <location>
        <begin position="204"/>
        <end position="339"/>
    </location>
</feature>
<organism evidence="2 3">
    <name type="scientific">Flavobacterium azizsancarii</name>
    <dbReference type="NCBI Taxonomy" id="2961580"/>
    <lineage>
        <taxon>Bacteria</taxon>
        <taxon>Pseudomonadati</taxon>
        <taxon>Bacteroidota</taxon>
        <taxon>Flavobacteriia</taxon>
        <taxon>Flavobacteriales</taxon>
        <taxon>Flavobacteriaceae</taxon>
        <taxon>Flavobacterium</taxon>
    </lineage>
</organism>
<name>A0ABT4WG33_9FLAO</name>
<dbReference type="Pfam" id="PF13524">
    <property type="entry name" value="Glyco_trans_1_2"/>
    <property type="match status" value="1"/>
</dbReference>
<evidence type="ECO:0000259" key="1">
    <source>
        <dbReference type="Pfam" id="PF13524"/>
    </source>
</evidence>
<keyword evidence="3" id="KW-1185">Reference proteome</keyword>
<dbReference type="RefSeq" id="WP_271337325.1">
    <property type="nucleotide sequence ID" value="NZ_JAMZNK010000036.1"/>
</dbReference>
<comment type="caution">
    <text evidence="2">The sequence shown here is derived from an EMBL/GenBank/DDBJ whole genome shotgun (WGS) entry which is preliminary data.</text>
</comment>
<dbReference type="InterPro" id="IPR055259">
    <property type="entry name" value="YkvP/CgeB_Glyco_trans-like"/>
</dbReference>
<accession>A0ABT4WG33</accession>
<dbReference type="Proteomes" id="UP001212170">
    <property type="component" value="Unassembled WGS sequence"/>
</dbReference>
<sequence length="346" mass="40183">MKILSIGTMSGLSNTCLHRHWALEKISDEIDVVNTRIKPISIWFRIAYRLFQYGLPIRLPDNSSANKKIKEFISKAVKSPYDIVWIDKGVTINSKTLRYIRKLSPNAKIVSYSPDNMALRHNQSQNYLNCIPLYDIHFTTKSYILQDMQRLGARKTAFTNKHYEQTFHYPRNLSENEIQRLGGDVGFIGAWEKERCDSILYLAKNGIKVKVFGDKKWNDYKTENLEIAPGIYSEDYSKALQAFKISLCFLRKMNSDTQTSRTMEIPACGGFMLAERTTEHLDLFSENKEAVFFSNDEELLEKCRYYLINEEERKRIVEGGILRCKTSGYSNEESIKRMLKIVVNND</sequence>
<dbReference type="EMBL" id="JAMZNK010000036">
    <property type="protein sequence ID" value="MDA6071527.1"/>
    <property type="molecule type" value="Genomic_DNA"/>
</dbReference>
<proteinExistence type="predicted"/>
<evidence type="ECO:0000313" key="2">
    <source>
        <dbReference type="EMBL" id="MDA6071527.1"/>
    </source>
</evidence>
<protein>
    <submittedName>
        <fullName evidence="2">Glycosyltransferase</fullName>
    </submittedName>
</protein>
<reference evidence="2 3" key="1">
    <citation type="journal article" date="2023" name="Chemosphere">
        <title>Whole genome analysis of Flavobacterium aziz-sancarii sp. nov., isolated from Ardley Island (Antarctica), revealed a rich resistome and bioremediation potential.</title>
        <authorList>
            <person name="Otur C."/>
            <person name="Okay S."/>
            <person name="Kurt-Kizildogan A."/>
        </authorList>
    </citation>
    <scope>NUCLEOTIDE SEQUENCE [LARGE SCALE GENOMIC DNA]</scope>
    <source>
        <strain evidence="2 3">AC</strain>
    </source>
</reference>
<gene>
    <name evidence="2" type="ORF">NJT12_18050</name>
</gene>
<evidence type="ECO:0000313" key="3">
    <source>
        <dbReference type="Proteomes" id="UP001212170"/>
    </source>
</evidence>